<proteinExistence type="predicted"/>
<dbReference type="EMBL" id="CDMY01000246">
    <property type="protein sequence ID" value="CEL96767.1"/>
    <property type="molecule type" value="Genomic_DNA"/>
</dbReference>
<dbReference type="Proteomes" id="UP000041254">
    <property type="component" value="Unassembled WGS sequence"/>
</dbReference>
<name>A0A0G4EJP8_VITBC</name>
<evidence type="ECO:0008006" key="7">
    <source>
        <dbReference type="Google" id="ProtNLM"/>
    </source>
</evidence>
<dbReference type="SMART" id="SM00320">
    <property type="entry name" value="WD40"/>
    <property type="match status" value="5"/>
</dbReference>
<feature type="compositionally biased region" description="Low complexity" evidence="4">
    <location>
        <begin position="102"/>
        <end position="119"/>
    </location>
</feature>
<gene>
    <name evidence="5" type="ORF">Vbra_20385</name>
</gene>
<dbReference type="GO" id="GO:1990841">
    <property type="term" value="F:promoter-specific chromatin binding"/>
    <property type="evidence" value="ECO:0007669"/>
    <property type="project" value="TreeGrafter"/>
</dbReference>
<evidence type="ECO:0000313" key="5">
    <source>
        <dbReference type="EMBL" id="CEL96767.1"/>
    </source>
</evidence>
<sequence length="536" mass="57652">MVCRIYMEQRRMLLRAVHTTGEERGTSQAQAAPVSVSNRVDPQSAYSILRQQLIQASHRWRPHDECLQRPAKGGRDRDISADTEWVDVAPSEVEGEPVAAPSSGVVGDPTSTSTSSDSVEGQTSASSSSFYLVGGIHHIFHEHSDAITAVAFARENPDLLAAASKDGCVSLCTVLRDPRMLHRLEGHDSGVYDVEFSAQNEYLATASDDHTVRVWKVSSGHCLRILQGDAPFWVLRFHPVNSNILACGDERGLVRLVNVSTGLAICRYATSCAVTAMTFDHTGSCLFVGNSKGRIHVVLLHTVSDARILQNVSLTKVANVTITPAPPPSPSSSGRGQRCCESAAAVPMSFTYTPWLPSLSSPAVLAPCRDQQVRVFSVTSAKPLEAQTSSLDVRSMSSASPSSGSSRDVRQAAPYSGVVGRVRLALDTPEDGRARWDFCARAPCCVGGGADGTVYIVDLLRHRTVTSLSAHSTSVSCAAWSFGENILATGDASGCVILWSRSAQYSRHLRDPCSFTHPLTMTDEDIHTITEESVAE</sequence>
<dbReference type="VEuPathDB" id="CryptoDB:Vbra_20385"/>
<dbReference type="InterPro" id="IPR015943">
    <property type="entry name" value="WD40/YVTN_repeat-like_dom_sf"/>
</dbReference>
<dbReference type="PROSITE" id="PS50082">
    <property type="entry name" value="WD_REPEATS_2"/>
    <property type="match status" value="2"/>
</dbReference>
<dbReference type="STRING" id="1169540.A0A0G4EJP8"/>
<reference evidence="5 6" key="1">
    <citation type="submission" date="2014-11" db="EMBL/GenBank/DDBJ databases">
        <authorList>
            <person name="Zhu J."/>
            <person name="Qi W."/>
            <person name="Song R."/>
        </authorList>
    </citation>
    <scope>NUCLEOTIDE SEQUENCE [LARGE SCALE GENOMIC DNA]</scope>
</reference>
<dbReference type="GO" id="GO:0005634">
    <property type="term" value="C:nucleus"/>
    <property type="evidence" value="ECO:0007669"/>
    <property type="project" value="TreeGrafter"/>
</dbReference>
<dbReference type="OrthoDB" id="313415at2759"/>
<feature type="region of interest" description="Disordered" evidence="4">
    <location>
        <begin position="90"/>
        <end position="122"/>
    </location>
</feature>
<dbReference type="PANTHER" id="PTHR22838">
    <property type="entry name" value="WD REPEAT PROTEIN 26-RELATED"/>
    <property type="match status" value="1"/>
</dbReference>
<keyword evidence="1 3" id="KW-0853">WD repeat</keyword>
<dbReference type="InterPro" id="IPR051350">
    <property type="entry name" value="WD_repeat-ST_regulator"/>
</dbReference>
<dbReference type="Pfam" id="PF00400">
    <property type="entry name" value="WD40"/>
    <property type="match status" value="3"/>
</dbReference>
<organism evidence="5 6">
    <name type="scientific">Vitrella brassicaformis (strain CCMP3155)</name>
    <dbReference type="NCBI Taxonomy" id="1169540"/>
    <lineage>
        <taxon>Eukaryota</taxon>
        <taxon>Sar</taxon>
        <taxon>Alveolata</taxon>
        <taxon>Colpodellida</taxon>
        <taxon>Vitrellaceae</taxon>
        <taxon>Vitrella</taxon>
    </lineage>
</organism>
<evidence type="ECO:0000256" key="1">
    <source>
        <dbReference type="ARBA" id="ARBA00022574"/>
    </source>
</evidence>
<dbReference type="AlphaFoldDB" id="A0A0G4EJP8"/>
<dbReference type="PROSITE" id="PS50294">
    <property type="entry name" value="WD_REPEATS_REGION"/>
    <property type="match status" value="1"/>
</dbReference>
<evidence type="ECO:0000256" key="2">
    <source>
        <dbReference type="ARBA" id="ARBA00022737"/>
    </source>
</evidence>
<feature type="compositionally biased region" description="Low complexity" evidence="4">
    <location>
        <begin position="395"/>
        <end position="406"/>
    </location>
</feature>
<dbReference type="InParanoid" id="A0A0G4EJP8"/>
<feature type="repeat" description="WD" evidence="3">
    <location>
        <begin position="184"/>
        <end position="225"/>
    </location>
</feature>
<evidence type="ECO:0000256" key="4">
    <source>
        <dbReference type="SAM" id="MobiDB-lite"/>
    </source>
</evidence>
<dbReference type="Gene3D" id="2.130.10.10">
    <property type="entry name" value="YVTN repeat-like/Quinoprotein amine dehydrogenase"/>
    <property type="match status" value="2"/>
</dbReference>
<dbReference type="PANTHER" id="PTHR22838:SF4">
    <property type="entry name" value="WD REPEAT-CONTAINING PROTEIN 13"/>
    <property type="match status" value="1"/>
</dbReference>
<protein>
    <recommendedName>
        <fullName evidence="7">Anaphase-promoting complex subunit 4 WD40 domain-containing protein</fullName>
    </recommendedName>
</protein>
<dbReference type="InterPro" id="IPR036322">
    <property type="entry name" value="WD40_repeat_dom_sf"/>
</dbReference>
<dbReference type="PhylomeDB" id="A0A0G4EJP8"/>
<evidence type="ECO:0000313" key="6">
    <source>
        <dbReference type="Proteomes" id="UP000041254"/>
    </source>
</evidence>
<evidence type="ECO:0000256" key="3">
    <source>
        <dbReference type="PROSITE-ProRule" id="PRU00221"/>
    </source>
</evidence>
<feature type="region of interest" description="Disordered" evidence="4">
    <location>
        <begin position="389"/>
        <end position="411"/>
    </location>
</feature>
<dbReference type="SUPFAM" id="SSF50978">
    <property type="entry name" value="WD40 repeat-like"/>
    <property type="match status" value="1"/>
</dbReference>
<accession>A0A0G4EJP8</accession>
<feature type="repeat" description="WD" evidence="3">
    <location>
        <begin position="468"/>
        <end position="500"/>
    </location>
</feature>
<keyword evidence="6" id="KW-1185">Reference proteome</keyword>
<keyword evidence="2" id="KW-0677">Repeat</keyword>
<dbReference type="OMA" id="CELKERQ"/>
<dbReference type="InterPro" id="IPR001680">
    <property type="entry name" value="WD40_rpt"/>
</dbReference>